<dbReference type="Gene3D" id="2.70.98.30">
    <property type="entry name" value="Golgi alpha-mannosidase II, domain 4"/>
    <property type="match status" value="1"/>
</dbReference>
<dbReference type="SUPFAM" id="SSF74650">
    <property type="entry name" value="Galactose mutarotase-like"/>
    <property type="match status" value="1"/>
</dbReference>
<comment type="caution">
    <text evidence="2">The sequence shown here is derived from an EMBL/GenBank/DDBJ whole genome shotgun (WGS) entry which is preliminary data.</text>
</comment>
<name>A0AAD5QMJ4_PARTN</name>
<evidence type="ECO:0000313" key="3">
    <source>
        <dbReference type="Proteomes" id="UP001196413"/>
    </source>
</evidence>
<keyword evidence="3" id="KW-1185">Reference proteome</keyword>
<dbReference type="PANTHER" id="PTHR11607:SF3">
    <property type="entry name" value="LYSOSOMAL ALPHA-MANNOSIDASE"/>
    <property type="match status" value="1"/>
</dbReference>
<feature type="domain" description="Glycosyl hydrolase family 38 C-terminal" evidence="1">
    <location>
        <begin position="11"/>
        <end position="127"/>
    </location>
</feature>
<dbReference type="GO" id="GO:0006013">
    <property type="term" value="P:mannose metabolic process"/>
    <property type="evidence" value="ECO:0007669"/>
    <property type="project" value="InterPro"/>
</dbReference>
<organism evidence="2 3">
    <name type="scientific">Parelaphostrongylus tenuis</name>
    <name type="common">Meningeal worm</name>
    <dbReference type="NCBI Taxonomy" id="148309"/>
    <lineage>
        <taxon>Eukaryota</taxon>
        <taxon>Metazoa</taxon>
        <taxon>Ecdysozoa</taxon>
        <taxon>Nematoda</taxon>
        <taxon>Chromadorea</taxon>
        <taxon>Rhabditida</taxon>
        <taxon>Rhabditina</taxon>
        <taxon>Rhabditomorpha</taxon>
        <taxon>Strongyloidea</taxon>
        <taxon>Metastrongylidae</taxon>
        <taxon>Parelaphostrongylus</taxon>
    </lineage>
</organism>
<dbReference type="PANTHER" id="PTHR11607">
    <property type="entry name" value="ALPHA-MANNOSIDASE"/>
    <property type="match status" value="1"/>
</dbReference>
<dbReference type="InterPro" id="IPR050843">
    <property type="entry name" value="Glycosyl_Hydrlase_38"/>
</dbReference>
<dbReference type="EMBL" id="JAHQIW010002615">
    <property type="protein sequence ID" value="KAJ1355827.1"/>
    <property type="molecule type" value="Genomic_DNA"/>
</dbReference>
<gene>
    <name evidence="2" type="ORF">KIN20_013380</name>
</gene>
<dbReference type="GO" id="GO:0006491">
    <property type="term" value="P:N-glycan processing"/>
    <property type="evidence" value="ECO:0007669"/>
    <property type="project" value="TreeGrafter"/>
</dbReference>
<evidence type="ECO:0000259" key="1">
    <source>
        <dbReference type="Pfam" id="PF07748"/>
    </source>
</evidence>
<dbReference type="GO" id="GO:0004559">
    <property type="term" value="F:alpha-mannosidase activity"/>
    <property type="evidence" value="ECO:0007669"/>
    <property type="project" value="InterPro"/>
</dbReference>
<reference evidence="2" key="1">
    <citation type="submission" date="2021-06" db="EMBL/GenBank/DDBJ databases">
        <title>Parelaphostrongylus tenuis whole genome reference sequence.</title>
        <authorList>
            <person name="Garwood T.J."/>
            <person name="Larsen P.A."/>
            <person name="Fountain-Jones N.M."/>
            <person name="Garbe J.R."/>
            <person name="Macchietto M.G."/>
            <person name="Kania S.A."/>
            <person name="Gerhold R.W."/>
            <person name="Richards J.E."/>
            <person name="Wolf T.M."/>
        </authorList>
    </citation>
    <scope>NUCLEOTIDE SEQUENCE</scope>
    <source>
        <strain evidence="2">MNPRO001-30</strain>
        <tissue evidence="2">Meninges</tissue>
    </source>
</reference>
<dbReference type="Proteomes" id="UP001196413">
    <property type="component" value="Unassembled WGS sequence"/>
</dbReference>
<dbReference type="Pfam" id="PF07748">
    <property type="entry name" value="Glyco_hydro_38C"/>
    <property type="match status" value="1"/>
</dbReference>
<dbReference type="InterPro" id="IPR011682">
    <property type="entry name" value="Glyco_hydro_38_C"/>
</dbReference>
<evidence type="ECO:0000313" key="2">
    <source>
        <dbReference type="EMBL" id="KAJ1355827.1"/>
    </source>
</evidence>
<accession>A0AAD5QMJ4</accession>
<dbReference type="AlphaFoldDB" id="A0AAD5QMJ4"/>
<dbReference type="GO" id="GO:0030246">
    <property type="term" value="F:carbohydrate binding"/>
    <property type="evidence" value="ECO:0007669"/>
    <property type="project" value="InterPro"/>
</dbReference>
<protein>
    <recommendedName>
        <fullName evidence="1">Glycosyl hydrolase family 38 C-terminal domain-containing protein</fullName>
    </recommendedName>
</protein>
<sequence length="142" mass="16142">MKKVFIAEPTDLRISQVYSIWESSPSVEIASEVDIQLKSNFGLAMRLVTNVQSGDELYKDLNRIWLIRRFKKLPFQAHFYPIPASAYTEDTSARLSLFGVKALGVASLKPSELEVMLDRRLMHDDGRGLDQVVDLSSHLLFI</sequence>
<dbReference type="InterPro" id="IPR011013">
    <property type="entry name" value="Gal_mutarotase_sf_dom"/>
</dbReference>
<dbReference type="GO" id="GO:0000139">
    <property type="term" value="C:Golgi membrane"/>
    <property type="evidence" value="ECO:0007669"/>
    <property type="project" value="TreeGrafter"/>
</dbReference>
<proteinExistence type="predicted"/>